<name>A0A182IH73_ANOAR</name>
<proteinExistence type="predicted"/>
<keyword evidence="2" id="KW-1185">Reference proteome</keyword>
<dbReference type="EMBL" id="APCN01003404">
    <property type="status" value="NOT_ANNOTATED_CDS"/>
    <property type="molecule type" value="Genomic_DNA"/>
</dbReference>
<reference evidence="1" key="1">
    <citation type="submission" date="2022-08" db="UniProtKB">
        <authorList>
            <consortium name="EnsemblMetazoa"/>
        </authorList>
    </citation>
    <scope>IDENTIFICATION</scope>
    <source>
        <strain evidence="1">Dongola</strain>
    </source>
</reference>
<dbReference type="Proteomes" id="UP000075840">
    <property type="component" value="Unassembled WGS sequence"/>
</dbReference>
<evidence type="ECO:0000313" key="2">
    <source>
        <dbReference type="Proteomes" id="UP000075840"/>
    </source>
</evidence>
<dbReference type="EnsemblMetazoa" id="AARA014807-RA">
    <property type="protein sequence ID" value="AARA014807-PA"/>
    <property type="gene ID" value="AARA014807"/>
</dbReference>
<dbReference type="AlphaFoldDB" id="A0A182IH73"/>
<dbReference type="VEuPathDB" id="VectorBase:AARA014807"/>
<sequence>GKAHGCDCVLASRVPKHRFCRVLECSKSVCRKCAVYTALAPVFVSVCGSFNAYRNLI</sequence>
<evidence type="ECO:0000313" key="1">
    <source>
        <dbReference type="EnsemblMetazoa" id="AARA014807-PA"/>
    </source>
</evidence>
<accession>A0A182IH73</accession>
<protein>
    <submittedName>
        <fullName evidence="1">Uncharacterized protein</fullName>
    </submittedName>
</protein>
<organism evidence="1 2">
    <name type="scientific">Anopheles arabiensis</name>
    <name type="common">Mosquito</name>
    <dbReference type="NCBI Taxonomy" id="7173"/>
    <lineage>
        <taxon>Eukaryota</taxon>
        <taxon>Metazoa</taxon>
        <taxon>Ecdysozoa</taxon>
        <taxon>Arthropoda</taxon>
        <taxon>Hexapoda</taxon>
        <taxon>Insecta</taxon>
        <taxon>Pterygota</taxon>
        <taxon>Neoptera</taxon>
        <taxon>Endopterygota</taxon>
        <taxon>Diptera</taxon>
        <taxon>Nematocera</taxon>
        <taxon>Culicoidea</taxon>
        <taxon>Culicidae</taxon>
        <taxon>Anophelinae</taxon>
        <taxon>Anopheles</taxon>
    </lineage>
</organism>